<feature type="domain" description="DUF4426" evidence="2">
    <location>
        <begin position="33"/>
        <end position="154"/>
    </location>
</feature>
<dbReference type="RefSeq" id="WP_103970217.1">
    <property type="nucleotide sequence ID" value="NZ_FNVC01000027.1"/>
</dbReference>
<gene>
    <name evidence="3" type="ORF">HOP61_18225</name>
</gene>
<evidence type="ECO:0000313" key="3">
    <source>
        <dbReference type="EMBL" id="MCE8053230.1"/>
    </source>
</evidence>
<dbReference type="Proteomes" id="UP001320178">
    <property type="component" value="Unassembled WGS sequence"/>
</dbReference>
<protein>
    <submittedName>
        <fullName evidence="3">DUF4426 domain-containing protein</fullName>
    </submittedName>
</protein>
<evidence type="ECO:0000259" key="2">
    <source>
        <dbReference type="Pfam" id="PF14467"/>
    </source>
</evidence>
<dbReference type="InterPro" id="IPR025218">
    <property type="entry name" value="DUF4426"/>
</dbReference>
<reference evidence="3" key="2">
    <citation type="journal article" date="2021" name="Front. Microbiol.">
        <title>Aerobic Denitrification and Heterotrophic Sulfur Oxidation in the Genus Halomonas Revealed by Six Novel Species Characterizations and Genome-Based Analysis.</title>
        <authorList>
            <person name="Wang L."/>
            <person name="Shao Z."/>
        </authorList>
    </citation>
    <scope>NUCLEOTIDE SEQUENCE</scope>
    <source>
        <strain evidence="3">MCCC 1A05776</strain>
    </source>
</reference>
<comment type="caution">
    <text evidence="3">The sequence shown here is derived from an EMBL/GenBank/DDBJ whole genome shotgun (WGS) entry which is preliminary data.</text>
</comment>
<evidence type="ECO:0000313" key="4">
    <source>
        <dbReference type="Proteomes" id="UP001320178"/>
    </source>
</evidence>
<organism evidence="3 4">
    <name type="scientific">Billgrantia desiderata</name>
    <dbReference type="NCBI Taxonomy" id="52021"/>
    <lineage>
        <taxon>Bacteria</taxon>
        <taxon>Pseudomonadati</taxon>
        <taxon>Pseudomonadota</taxon>
        <taxon>Gammaproteobacteria</taxon>
        <taxon>Oceanospirillales</taxon>
        <taxon>Halomonadaceae</taxon>
        <taxon>Billgrantia</taxon>
    </lineage>
</organism>
<dbReference type="AlphaFoldDB" id="A0AAW4Z076"/>
<dbReference type="Gene3D" id="2.60.40.3340">
    <property type="entry name" value="Domain of unknown function DUF4426"/>
    <property type="match status" value="1"/>
</dbReference>
<sequence>MSSHRILPLRHLAAGLLLALGLLSLSAHAQQYEQVGDYQIHYSAVSTDFLPAAVAEAHGIQRSPAMALLNVSVLQEVGNELRPVNAPVSGTVGELKGQNRTPLEFRTLREGDTQSQVAVFRIRDDEPMRFDLEVRYDRNREPAEVGFVQRFHIDR</sequence>
<keyword evidence="1" id="KW-0732">Signal</keyword>
<reference evidence="3" key="1">
    <citation type="submission" date="2020-05" db="EMBL/GenBank/DDBJ databases">
        <authorList>
            <person name="Wang L."/>
            <person name="Shao Z."/>
        </authorList>
    </citation>
    <scope>NUCLEOTIDE SEQUENCE</scope>
    <source>
        <strain evidence="3">MCCC 1A05776</strain>
    </source>
</reference>
<feature type="chain" id="PRO_5044003179" evidence="1">
    <location>
        <begin position="30"/>
        <end position="155"/>
    </location>
</feature>
<proteinExistence type="predicted"/>
<name>A0AAW4Z076_9GAMM</name>
<evidence type="ECO:0000256" key="1">
    <source>
        <dbReference type="SAM" id="SignalP"/>
    </source>
</evidence>
<feature type="signal peptide" evidence="1">
    <location>
        <begin position="1"/>
        <end position="29"/>
    </location>
</feature>
<dbReference type="EMBL" id="JABFTS010000009">
    <property type="protein sequence ID" value="MCE8053230.1"/>
    <property type="molecule type" value="Genomic_DNA"/>
</dbReference>
<dbReference type="Pfam" id="PF14467">
    <property type="entry name" value="DUF4426"/>
    <property type="match status" value="1"/>
</dbReference>
<accession>A0AAW4Z076</accession>